<evidence type="ECO:0000256" key="1">
    <source>
        <dbReference type="SAM" id="Coils"/>
    </source>
</evidence>
<dbReference type="PANTHER" id="PTHR12156:SF5">
    <property type="entry name" value="FI18040P1"/>
    <property type="match status" value="1"/>
</dbReference>
<dbReference type="Gene3D" id="2.30.29.30">
    <property type="entry name" value="Pleckstrin-homology domain (PH domain)/Phosphotyrosine-binding domain (PTB)"/>
    <property type="match status" value="1"/>
</dbReference>
<dbReference type="EnsemblMetazoa" id="XM_024230233.1">
    <property type="protein sequence ID" value="XP_024086001.1"/>
    <property type="gene ID" value="LOC106666797"/>
</dbReference>
<feature type="compositionally biased region" description="Polar residues" evidence="2">
    <location>
        <begin position="186"/>
        <end position="211"/>
    </location>
</feature>
<keyword evidence="1" id="KW-0175">Coiled coil</keyword>
<dbReference type="SUPFAM" id="SSF49879">
    <property type="entry name" value="SMAD/FHA domain"/>
    <property type="match status" value="1"/>
</dbReference>
<feature type="region of interest" description="Disordered" evidence="2">
    <location>
        <begin position="247"/>
        <end position="317"/>
    </location>
</feature>
<evidence type="ECO:0000259" key="3">
    <source>
        <dbReference type="PROSITE" id="PS50003"/>
    </source>
</evidence>
<dbReference type="InterPro" id="IPR001849">
    <property type="entry name" value="PH_domain"/>
</dbReference>
<dbReference type="InterPro" id="IPR008984">
    <property type="entry name" value="SMAD_FHA_dom_sf"/>
</dbReference>
<feature type="domain" description="PH" evidence="3">
    <location>
        <begin position="891"/>
        <end position="994"/>
    </location>
</feature>
<dbReference type="Pfam" id="PF00498">
    <property type="entry name" value="FHA"/>
    <property type="match status" value="1"/>
</dbReference>
<dbReference type="AlphaFoldDB" id="A0A8I6SVC0"/>
<reference evidence="4" key="1">
    <citation type="submission" date="2022-01" db="UniProtKB">
        <authorList>
            <consortium name="EnsemblMetazoa"/>
        </authorList>
    </citation>
    <scope>IDENTIFICATION</scope>
</reference>
<feature type="region of interest" description="Disordered" evidence="2">
    <location>
        <begin position="350"/>
        <end position="382"/>
    </location>
</feature>
<dbReference type="PROSITE" id="PS50003">
    <property type="entry name" value="PH_DOMAIN"/>
    <property type="match status" value="1"/>
</dbReference>
<feature type="compositionally biased region" description="Low complexity" evidence="2">
    <location>
        <begin position="274"/>
        <end position="288"/>
    </location>
</feature>
<feature type="compositionally biased region" description="Basic and acidic residues" evidence="2">
    <location>
        <begin position="289"/>
        <end position="302"/>
    </location>
</feature>
<organism evidence="4 5">
    <name type="scientific">Cimex lectularius</name>
    <name type="common">Bed bug</name>
    <name type="synonym">Acanthia lectularia</name>
    <dbReference type="NCBI Taxonomy" id="79782"/>
    <lineage>
        <taxon>Eukaryota</taxon>
        <taxon>Metazoa</taxon>
        <taxon>Ecdysozoa</taxon>
        <taxon>Arthropoda</taxon>
        <taxon>Hexapoda</taxon>
        <taxon>Insecta</taxon>
        <taxon>Pterygota</taxon>
        <taxon>Neoptera</taxon>
        <taxon>Paraneoptera</taxon>
        <taxon>Hemiptera</taxon>
        <taxon>Heteroptera</taxon>
        <taxon>Panheteroptera</taxon>
        <taxon>Cimicomorpha</taxon>
        <taxon>Cimicidae</taxon>
        <taxon>Cimex</taxon>
    </lineage>
</organism>
<dbReference type="Pfam" id="PF00169">
    <property type="entry name" value="PH"/>
    <property type="match status" value="1"/>
</dbReference>
<accession>A0A8I6SVC0</accession>
<evidence type="ECO:0000256" key="2">
    <source>
        <dbReference type="SAM" id="MobiDB-lite"/>
    </source>
</evidence>
<name>A0A8I6SVC0_CIMLE</name>
<keyword evidence="5" id="KW-1185">Reference proteome</keyword>
<feature type="coiled-coil region" evidence="1">
    <location>
        <begin position="467"/>
        <end position="526"/>
    </location>
</feature>
<proteinExistence type="predicted"/>
<dbReference type="SUPFAM" id="SSF50729">
    <property type="entry name" value="PH domain-like"/>
    <property type="match status" value="1"/>
</dbReference>
<dbReference type="Proteomes" id="UP000494040">
    <property type="component" value="Unassembled WGS sequence"/>
</dbReference>
<dbReference type="RefSeq" id="XP_024086001.1">
    <property type="nucleotide sequence ID" value="XM_024230233.1"/>
</dbReference>
<sequence>MSKVCVEEGETSVRVVATKPHLVSLGGGRLSTAITIHPLERGKTVLGSGRNADIQVSGQGVEDVHCSIENDGGVLTLISHWGVTTVDGDQVTKPRRLTQGSILGLGKTTFFRFNHPDQARMIKKSLPDVKSTVLTFYQGLDGHTPYHHLESRSRDALNELSQFLIKGYSPENGENNEVGSPKKSLPSPSYNRDPSQFSSQKPPIKNSPQQQYPLHNITLQDKGKNDKLDNQLALEEILNMCTEYDRQMQHERSSKPVQNRIMTNGSLPREKRSPQSSPLSSSLFGNSESPDHVKDKEKKLHTYENVSFTSGSPRPRIKTFLNKENQIKENGAENRIPLVLDLKQVNGPLPSRENNNASPIYNNVSPSSETSSIGDSKTDENTERRTEMLKAMKYNFLGYSPVNSSAYKTCDQNDSTCAPQSPSWTNPKLDMNSFPDYEILTGPEENVKFQPEDDIPPDKLHKLLVEKDCIQQRLISLKNLIKELERQEQEMIQETAFEEALVSGELNAQDEKLAQDEKRIAVLKERISECDIAMEKCLAQQGESQEHFNIVKAKHMSIIETLEHKIRNCSDETLKYELNMSLKEQMDLLDVERKSHELLEFQLLEEEAGWLSKREDLQKELNDAIERHKLRKAKVEELKKAKPTISNNLELERIVHLKEIEEGRNRLNEINEKIDAISVKQTVKGLTDGVVRRRVTSQDDLDRISRVTSGAPIDMGDCNSLGRRTIASLQEIERNRQIHLANQGSLVIQEERQRVEELKKRVQDEVKAQWQLNRNSNCQSFTSMSDSSLEPTRDSGVSSEEAEKGLQPVDEVHNKPSPVEVSVTPESRPLSDASGYSDDQQNVKLRSKSSMNLQRPLTRYLPIRSDTLDLKRHIESAGHQVDLCPHLTIDSTSCRGYLNKMSTKFNSRWNKRWFVFDRVNRTFSYYSDKSEKKVRGGAYFQAIEEVYVDHLNTFKSPNSKVTFVVKSSNRLYNLEAPSPEAMRIWVDVIFTGAEGYQHNYI</sequence>
<protein>
    <recommendedName>
        <fullName evidence="3">PH domain-containing protein</fullName>
    </recommendedName>
</protein>
<evidence type="ECO:0000313" key="5">
    <source>
        <dbReference type="Proteomes" id="UP000494040"/>
    </source>
</evidence>
<dbReference type="PANTHER" id="PTHR12156">
    <property type="entry name" value="PLECKSTRIN HOMOLOGY-LIKE DOMAIN, FAMILY B, MEMBER 3"/>
    <property type="match status" value="1"/>
</dbReference>
<feature type="region of interest" description="Disordered" evidence="2">
    <location>
        <begin position="167"/>
        <end position="211"/>
    </location>
</feature>
<feature type="region of interest" description="Disordered" evidence="2">
    <location>
        <begin position="777"/>
        <end position="841"/>
    </location>
</feature>
<dbReference type="KEGG" id="clec:106666797"/>
<dbReference type="OMA" id="ICAEYER"/>
<evidence type="ECO:0000313" key="4">
    <source>
        <dbReference type="EnsemblMetazoa" id="XP_024086001.1"/>
    </source>
</evidence>
<dbReference type="Gene3D" id="2.60.200.20">
    <property type="match status" value="1"/>
</dbReference>
<feature type="coiled-coil region" evidence="1">
    <location>
        <begin position="614"/>
        <end position="680"/>
    </location>
</feature>
<dbReference type="OrthoDB" id="6020705at2759"/>
<dbReference type="SMART" id="SM00233">
    <property type="entry name" value="PH"/>
    <property type="match status" value="1"/>
</dbReference>
<dbReference type="InterPro" id="IPR000253">
    <property type="entry name" value="FHA_dom"/>
</dbReference>
<dbReference type="InterPro" id="IPR052212">
    <property type="entry name" value="PH-like_domain"/>
</dbReference>
<feature type="compositionally biased region" description="Polar residues" evidence="2">
    <location>
        <begin position="352"/>
        <end position="375"/>
    </location>
</feature>
<dbReference type="InterPro" id="IPR011993">
    <property type="entry name" value="PH-like_dom_sf"/>
</dbReference>
<feature type="compositionally biased region" description="Polar residues" evidence="2">
    <location>
        <begin position="255"/>
        <end position="266"/>
    </location>
</feature>
<dbReference type="FunFam" id="2.60.200.20:FF:000004">
    <property type="entry name" value="pleckstrin homology-like domain family B member 1 isoform X1"/>
    <property type="match status" value="1"/>
</dbReference>
<feature type="compositionally biased region" description="Polar residues" evidence="2">
    <location>
        <begin position="777"/>
        <end position="798"/>
    </location>
</feature>
<dbReference type="GeneID" id="106666797"/>